<dbReference type="AlphaFoldDB" id="A0A3P7UC72"/>
<gene>
    <name evidence="1" type="ORF">BTMF_LOCUS9464</name>
</gene>
<dbReference type="EMBL" id="UZAG01016959">
    <property type="protein sequence ID" value="VDO32016.1"/>
    <property type="molecule type" value="Genomic_DNA"/>
</dbReference>
<sequence>MHLAISIFLTPLKLKDSSVGTVKHGVPNKRTFEVHANMSNRTFTLALIVAEVNGISVTVLFRRT</sequence>
<accession>A0A3P7UC72</accession>
<dbReference type="Proteomes" id="UP000280834">
    <property type="component" value="Unassembled WGS sequence"/>
</dbReference>
<evidence type="ECO:0000313" key="1">
    <source>
        <dbReference type="EMBL" id="VDO32016.1"/>
    </source>
</evidence>
<evidence type="ECO:0000313" key="2">
    <source>
        <dbReference type="Proteomes" id="UP000280834"/>
    </source>
</evidence>
<keyword evidence="2" id="KW-1185">Reference proteome</keyword>
<name>A0A3P7UC72_9BILA</name>
<protein>
    <submittedName>
        <fullName evidence="1">Uncharacterized protein</fullName>
    </submittedName>
</protein>
<organism evidence="1 2">
    <name type="scientific">Brugia timori</name>
    <dbReference type="NCBI Taxonomy" id="42155"/>
    <lineage>
        <taxon>Eukaryota</taxon>
        <taxon>Metazoa</taxon>
        <taxon>Ecdysozoa</taxon>
        <taxon>Nematoda</taxon>
        <taxon>Chromadorea</taxon>
        <taxon>Rhabditida</taxon>
        <taxon>Spirurina</taxon>
        <taxon>Spiruromorpha</taxon>
        <taxon>Filarioidea</taxon>
        <taxon>Onchocercidae</taxon>
        <taxon>Brugia</taxon>
    </lineage>
</organism>
<reference evidence="1 2" key="1">
    <citation type="submission" date="2018-11" db="EMBL/GenBank/DDBJ databases">
        <authorList>
            <consortium name="Pathogen Informatics"/>
        </authorList>
    </citation>
    <scope>NUCLEOTIDE SEQUENCE [LARGE SCALE GENOMIC DNA]</scope>
</reference>
<proteinExistence type="predicted"/>